<reference evidence="3 4" key="1">
    <citation type="journal article" date="2015" name="Int. J. Syst. Evol. Microbiol.">
        <title>Carboxylicivirga linearis sp. nov., isolated from a sea cucumber culture pond.</title>
        <authorList>
            <person name="Wang F.Q."/>
            <person name="Zhou Y.X."/>
            <person name="Lin X.Z."/>
            <person name="Chen G.J."/>
            <person name="Du Z.J."/>
        </authorList>
    </citation>
    <scope>NUCLEOTIDE SEQUENCE [LARGE SCALE GENOMIC DNA]</scope>
    <source>
        <strain evidence="3 4">FB218</strain>
    </source>
</reference>
<sequence length="399" mass="46290">MNKNLTNPVSKPRIVVVDALRGLALTGILLLHALEHFDFYWPAQYNPIILTGADKVIHDVIFFLFAGKSYAIFSVLFGFSFFIQMQGQERRGIDFRGRFVWRLVILLVLGYLHRLVYTGDILMIYAIMGLPLIFFYKVPTKYLITVAAILLLHITRIYELVYSFINPDFVIQRDWGDWGTAFQTFCNGSFFDVLKHNSASGFITVVKWTVASARVYQLFGLFVVGMILGRIGFFEKSTKNKRPLWTMLSGGVIVMIVFLLISRFLPVIIETNDTQKSLIIELAGIFTNLSILTIWISGFMLLYYRFEKAGIFTALSQYGRMSLTSYVMQPLIGVPLFYGYGLALYQYLGNTLSFLYAALFWVFQMWFCQVWFKKYKYGPLEWLWRALTYFNFRLSNKKI</sequence>
<accession>A0ABS5JYK5</accession>
<feature type="domain" description="DUF418" evidence="2">
    <location>
        <begin position="228"/>
        <end position="390"/>
    </location>
</feature>
<feature type="transmembrane region" description="Helical" evidence="1">
    <location>
        <begin position="60"/>
        <end position="83"/>
    </location>
</feature>
<evidence type="ECO:0000313" key="4">
    <source>
        <dbReference type="Proteomes" id="UP000708576"/>
    </source>
</evidence>
<dbReference type="EMBL" id="JAGUCO010000017">
    <property type="protein sequence ID" value="MBS2099968.1"/>
    <property type="molecule type" value="Genomic_DNA"/>
</dbReference>
<dbReference type="RefSeq" id="WP_212217210.1">
    <property type="nucleotide sequence ID" value="NZ_JAGUCO010000017.1"/>
</dbReference>
<feature type="transmembrane region" description="Helical" evidence="1">
    <location>
        <begin position="215"/>
        <end position="233"/>
    </location>
</feature>
<dbReference type="PANTHER" id="PTHR30590">
    <property type="entry name" value="INNER MEMBRANE PROTEIN"/>
    <property type="match status" value="1"/>
</dbReference>
<dbReference type="InterPro" id="IPR007349">
    <property type="entry name" value="DUF418"/>
</dbReference>
<comment type="caution">
    <text evidence="3">The sequence shown here is derived from an EMBL/GenBank/DDBJ whole genome shotgun (WGS) entry which is preliminary data.</text>
</comment>
<evidence type="ECO:0000259" key="2">
    <source>
        <dbReference type="Pfam" id="PF04235"/>
    </source>
</evidence>
<dbReference type="Proteomes" id="UP000708576">
    <property type="component" value="Unassembled WGS sequence"/>
</dbReference>
<proteinExistence type="predicted"/>
<name>A0ABS5JYK5_9BACT</name>
<organism evidence="3 4">
    <name type="scientific">Carboxylicivirga linearis</name>
    <dbReference type="NCBI Taxonomy" id="1628157"/>
    <lineage>
        <taxon>Bacteria</taxon>
        <taxon>Pseudomonadati</taxon>
        <taxon>Bacteroidota</taxon>
        <taxon>Bacteroidia</taxon>
        <taxon>Marinilabiliales</taxon>
        <taxon>Marinilabiliaceae</taxon>
        <taxon>Carboxylicivirga</taxon>
    </lineage>
</organism>
<keyword evidence="1" id="KW-1133">Transmembrane helix</keyword>
<dbReference type="Pfam" id="PF04235">
    <property type="entry name" value="DUF418"/>
    <property type="match status" value="1"/>
</dbReference>
<feature type="transmembrane region" description="Helical" evidence="1">
    <location>
        <begin position="143"/>
        <end position="165"/>
    </location>
</feature>
<feature type="transmembrane region" description="Helical" evidence="1">
    <location>
        <begin position="95"/>
        <end position="112"/>
    </location>
</feature>
<dbReference type="PANTHER" id="PTHR30590:SF2">
    <property type="entry name" value="INNER MEMBRANE PROTEIN"/>
    <property type="match status" value="1"/>
</dbReference>
<gene>
    <name evidence="3" type="ORF">KEM10_16895</name>
</gene>
<feature type="transmembrane region" description="Helical" evidence="1">
    <location>
        <begin position="245"/>
        <end position="265"/>
    </location>
</feature>
<feature type="transmembrane region" description="Helical" evidence="1">
    <location>
        <begin position="327"/>
        <end position="348"/>
    </location>
</feature>
<feature type="transmembrane region" description="Helical" evidence="1">
    <location>
        <begin position="12"/>
        <end position="34"/>
    </location>
</feature>
<feature type="transmembrane region" description="Helical" evidence="1">
    <location>
        <begin position="118"/>
        <end position="136"/>
    </location>
</feature>
<keyword evidence="1" id="KW-0812">Transmembrane</keyword>
<protein>
    <submittedName>
        <fullName evidence="3">DUF418 domain-containing protein</fullName>
    </submittedName>
</protein>
<evidence type="ECO:0000256" key="1">
    <source>
        <dbReference type="SAM" id="Phobius"/>
    </source>
</evidence>
<evidence type="ECO:0000313" key="3">
    <source>
        <dbReference type="EMBL" id="MBS2099968.1"/>
    </source>
</evidence>
<feature type="transmembrane region" description="Helical" evidence="1">
    <location>
        <begin position="285"/>
        <end position="306"/>
    </location>
</feature>
<keyword evidence="4" id="KW-1185">Reference proteome</keyword>
<feature type="transmembrane region" description="Helical" evidence="1">
    <location>
        <begin position="354"/>
        <end position="372"/>
    </location>
</feature>
<dbReference type="InterPro" id="IPR052529">
    <property type="entry name" value="Bact_Transport_Assoc"/>
</dbReference>
<keyword evidence="1" id="KW-0472">Membrane</keyword>